<evidence type="ECO:0000256" key="1">
    <source>
        <dbReference type="ARBA" id="ARBA00004430"/>
    </source>
</evidence>
<dbReference type="EMBL" id="BMAR01000013">
    <property type="protein sequence ID" value="GFR46310.1"/>
    <property type="molecule type" value="Genomic_DNA"/>
</dbReference>
<keyword evidence="4" id="KW-1185">Reference proteome</keyword>
<evidence type="ECO:0000313" key="4">
    <source>
        <dbReference type="Proteomes" id="UP001054857"/>
    </source>
</evidence>
<comment type="subcellular location">
    <subcellularLocation>
        <location evidence="1">Cytoplasm</location>
        <location evidence="1">Cytoskeleton</location>
        <location evidence="1">Cilium axoneme</location>
    </subcellularLocation>
</comment>
<gene>
    <name evidence="3" type="ORF">Agub_g7875</name>
</gene>
<dbReference type="SUPFAM" id="SSF52047">
    <property type="entry name" value="RNI-like"/>
    <property type="match status" value="1"/>
</dbReference>
<comment type="caution">
    <text evidence="3">The sequence shown here is derived from an EMBL/GenBank/DDBJ whole genome shotgun (WGS) entry which is preliminary data.</text>
</comment>
<dbReference type="AlphaFoldDB" id="A0AAD3HN06"/>
<name>A0AAD3HN06_9CHLO</name>
<dbReference type="Gene3D" id="3.80.10.10">
    <property type="entry name" value="Ribonuclease Inhibitor"/>
    <property type="match status" value="1"/>
</dbReference>
<dbReference type="InterPro" id="IPR032675">
    <property type="entry name" value="LRR_dom_sf"/>
</dbReference>
<evidence type="ECO:0000313" key="3">
    <source>
        <dbReference type="EMBL" id="GFR46310.1"/>
    </source>
</evidence>
<dbReference type="GO" id="GO:0005930">
    <property type="term" value="C:axoneme"/>
    <property type="evidence" value="ECO:0007669"/>
    <property type="project" value="UniProtKB-SubCell"/>
</dbReference>
<accession>A0AAD3HN06</accession>
<protein>
    <submittedName>
        <fullName evidence="3">Uncharacterized protein</fullName>
    </submittedName>
</protein>
<evidence type="ECO:0000256" key="2">
    <source>
        <dbReference type="SAM" id="MobiDB-lite"/>
    </source>
</evidence>
<dbReference type="Proteomes" id="UP001054857">
    <property type="component" value="Unassembled WGS sequence"/>
</dbReference>
<feature type="region of interest" description="Disordered" evidence="2">
    <location>
        <begin position="213"/>
        <end position="242"/>
    </location>
</feature>
<feature type="non-terminal residue" evidence="3">
    <location>
        <position position="242"/>
    </location>
</feature>
<proteinExistence type="predicted"/>
<organism evidence="3 4">
    <name type="scientific">Astrephomene gubernaculifera</name>
    <dbReference type="NCBI Taxonomy" id="47775"/>
    <lineage>
        <taxon>Eukaryota</taxon>
        <taxon>Viridiplantae</taxon>
        <taxon>Chlorophyta</taxon>
        <taxon>core chlorophytes</taxon>
        <taxon>Chlorophyceae</taxon>
        <taxon>CS clade</taxon>
        <taxon>Chlamydomonadales</taxon>
        <taxon>Astrephomenaceae</taxon>
        <taxon>Astrephomene</taxon>
    </lineage>
</organism>
<sequence>VHRNLDYQDVLASMKVCKAFHEALPNAVEDIRVEKAITQATLQYLCCTFHNLKNLTIHPEYDDHNPRLDFSNLHFPVLQSLEVANTPVTTLVFTSNNTPKLQRLSIEQQTSPLRSFRLDLPELETLSLEHLTVHDCSDFAPSLAACPKLRTFVSYKFWGPDDDVYDLRLPECEDLSLTRCDGLGGLRLWAPKLTSLDLQGCFGLRKLQLLDVDPRSQQQQPQERQEERQQQEEQQADNTSAG</sequence>
<feature type="non-terminal residue" evidence="3">
    <location>
        <position position="1"/>
    </location>
</feature>
<reference evidence="3 4" key="1">
    <citation type="journal article" date="2021" name="Sci. Rep.">
        <title>Genome sequencing of the multicellular alga Astrephomene provides insights into convergent evolution of germ-soma differentiation.</title>
        <authorList>
            <person name="Yamashita S."/>
            <person name="Yamamoto K."/>
            <person name="Matsuzaki R."/>
            <person name="Suzuki S."/>
            <person name="Yamaguchi H."/>
            <person name="Hirooka S."/>
            <person name="Minakuchi Y."/>
            <person name="Miyagishima S."/>
            <person name="Kawachi M."/>
            <person name="Toyoda A."/>
            <person name="Nozaki H."/>
        </authorList>
    </citation>
    <scope>NUCLEOTIDE SEQUENCE [LARGE SCALE GENOMIC DNA]</scope>
    <source>
        <strain evidence="3 4">NIES-4017</strain>
    </source>
</reference>